<accession>K0S0Z1</accession>
<comment type="caution">
    <text evidence="1">The sequence shown here is derived from an EMBL/GenBank/DDBJ whole genome shotgun (WGS) entry which is preliminary data.</text>
</comment>
<keyword evidence="2" id="KW-1185">Reference proteome</keyword>
<protein>
    <submittedName>
        <fullName evidence="1">Uncharacterized protein</fullName>
    </submittedName>
</protein>
<organism evidence="1 2">
    <name type="scientific">Thalassiosira oceanica</name>
    <name type="common">Marine diatom</name>
    <dbReference type="NCBI Taxonomy" id="159749"/>
    <lineage>
        <taxon>Eukaryota</taxon>
        <taxon>Sar</taxon>
        <taxon>Stramenopiles</taxon>
        <taxon>Ochrophyta</taxon>
        <taxon>Bacillariophyta</taxon>
        <taxon>Coscinodiscophyceae</taxon>
        <taxon>Thalassiosirophycidae</taxon>
        <taxon>Thalassiosirales</taxon>
        <taxon>Thalassiosiraceae</taxon>
        <taxon>Thalassiosira</taxon>
    </lineage>
</organism>
<reference evidence="1 2" key="1">
    <citation type="journal article" date="2012" name="Genome Biol.">
        <title>Genome and low-iron response of an oceanic diatom adapted to chronic iron limitation.</title>
        <authorList>
            <person name="Lommer M."/>
            <person name="Specht M."/>
            <person name="Roy A.S."/>
            <person name="Kraemer L."/>
            <person name="Andreson R."/>
            <person name="Gutowska M.A."/>
            <person name="Wolf J."/>
            <person name="Bergner S.V."/>
            <person name="Schilhabel M.B."/>
            <person name="Klostermeier U.C."/>
            <person name="Beiko R.G."/>
            <person name="Rosenstiel P."/>
            <person name="Hippler M."/>
            <person name="Laroche J."/>
        </authorList>
    </citation>
    <scope>NUCLEOTIDE SEQUENCE [LARGE SCALE GENOMIC DNA]</scope>
    <source>
        <strain evidence="1 2">CCMP1005</strain>
    </source>
</reference>
<sequence>TVEEHHKHMWPPQLPSQYPNIHLKFRRSKYVHPSYLPTKACNQTVALSRTTPRRPIVGPRQMEGYNRRKASFPWTKPANTARPCAGPARVEVQIRILCTDYMLDVFLRVSKAKRAREPAEWNNVEDSRRNRTKDKLASRLGVWTFVFRPHNAEKID</sequence>
<dbReference type="EMBL" id="AGNL01035432">
    <property type="protein sequence ID" value="EJK54696.1"/>
    <property type="molecule type" value="Genomic_DNA"/>
</dbReference>
<dbReference type="Proteomes" id="UP000266841">
    <property type="component" value="Unassembled WGS sequence"/>
</dbReference>
<proteinExistence type="predicted"/>
<evidence type="ECO:0000313" key="1">
    <source>
        <dbReference type="EMBL" id="EJK54696.1"/>
    </source>
</evidence>
<evidence type="ECO:0000313" key="2">
    <source>
        <dbReference type="Proteomes" id="UP000266841"/>
    </source>
</evidence>
<feature type="non-terminal residue" evidence="1">
    <location>
        <position position="1"/>
    </location>
</feature>
<name>K0S0Z1_THAOC</name>
<gene>
    <name evidence="1" type="ORF">THAOC_25654</name>
</gene>
<dbReference type="AlphaFoldDB" id="K0S0Z1"/>